<evidence type="ECO:0000313" key="4">
    <source>
        <dbReference type="RefSeq" id="XP_006817848.1"/>
    </source>
</evidence>
<dbReference type="GeneID" id="102801672"/>
<protein>
    <submittedName>
        <fullName evidence="4">Myosin heavy chain, non-muscle-like</fullName>
    </submittedName>
</protein>
<keyword evidence="2" id="KW-1133">Transmembrane helix</keyword>
<dbReference type="RefSeq" id="XP_006817848.1">
    <property type="nucleotide sequence ID" value="XM_006817785.1"/>
</dbReference>
<evidence type="ECO:0000256" key="2">
    <source>
        <dbReference type="SAM" id="Phobius"/>
    </source>
</evidence>
<name>A0ABM0MCV7_SACKO</name>
<feature type="coiled-coil region" evidence="1">
    <location>
        <begin position="84"/>
        <end position="118"/>
    </location>
</feature>
<organism evidence="3 4">
    <name type="scientific">Saccoglossus kowalevskii</name>
    <name type="common">Acorn worm</name>
    <dbReference type="NCBI Taxonomy" id="10224"/>
    <lineage>
        <taxon>Eukaryota</taxon>
        <taxon>Metazoa</taxon>
        <taxon>Hemichordata</taxon>
        <taxon>Enteropneusta</taxon>
        <taxon>Harrimaniidae</taxon>
        <taxon>Saccoglossus</taxon>
    </lineage>
</organism>
<feature type="transmembrane region" description="Helical" evidence="2">
    <location>
        <begin position="13"/>
        <end position="34"/>
    </location>
</feature>
<dbReference type="Proteomes" id="UP000694865">
    <property type="component" value="Unplaced"/>
</dbReference>
<feature type="coiled-coil region" evidence="1">
    <location>
        <begin position="142"/>
        <end position="218"/>
    </location>
</feature>
<keyword evidence="3" id="KW-1185">Reference proteome</keyword>
<keyword evidence="2" id="KW-0472">Membrane</keyword>
<feature type="transmembrane region" description="Helical" evidence="2">
    <location>
        <begin position="41"/>
        <end position="62"/>
    </location>
</feature>
<evidence type="ECO:0000313" key="3">
    <source>
        <dbReference type="Proteomes" id="UP000694865"/>
    </source>
</evidence>
<gene>
    <name evidence="4" type="primary">LOC102801672</name>
</gene>
<evidence type="ECO:0000256" key="1">
    <source>
        <dbReference type="SAM" id="Coils"/>
    </source>
</evidence>
<proteinExistence type="predicted"/>
<keyword evidence="1" id="KW-0175">Coiled coil</keyword>
<accession>A0ABM0MCV7</accession>
<keyword evidence="2" id="KW-0812">Transmembrane</keyword>
<reference evidence="4" key="1">
    <citation type="submission" date="2025-08" db="UniProtKB">
        <authorList>
            <consortium name="RefSeq"/>
        </authorList>
    </citation>
    <scope>IDENTIFICATION</scope>
    <source>
        <tissue evidence="4">Testes</tissue>
    </source>
</reference>
<sequence>MFTWRDGLLSVEFVLTIFLSLTCFSGFIYSGILIPQTPLNCFIVTLLSVLNGLYVAFFEYYARCSDRKQVRSLREKNSNLNGKRRRLNECKMHTEEENQKLRQRVVNLERDARTASMTSQLNSSDDQSFALERAASYWEKKCKEAEINVSILEADVSKYEQDYKDLSEEKLELESEKHRFEDHAFLIQERECGRFDEMNVLRKKVIELQDEIELWEDKYYGREKEVSTVIEMLREKQVPRDSGVGNDLEVSSPKSRCIIVEDGLLEDTAVDVIDQMEQLVKESGERGERIRTLETEKVVYKGKVASLLTSTQAELKKYHQMYQSALQDVKLKDSNLQEARKLQSQLLQENNQLKHMITEIRIKITEESVRIKNESDAQQELISTLQKEVDVFGKYKSKADKTKASLVQKLDDLTQMNCKLKEENSKLSADCEEIEIMRQKIKKLESLQTFKLYVSTETDE</sequence>